<gene>
    <name evidence="1" type="ORF">SAMN05518684_11641</name>
</gene>
<protein>
    <submittedName>
        <fullName evidence="1">Uncharacterized protein</fullName>
    </submittedName>
</protein>
<proteinExistence type="predicted"/>
<dbReference type="Proteomes" id="UP000198571">
    <property type="component" value="Unassembled WGS sequence"/>
</dbReference>
<dbReference type="RefSeq" id="WP_093054550.1">
    <property type="nucleotide sequence ID" value="NZ_FOGT01000016.1"/>
</dbReference>
<organism evidence="1 2">
    <name type="scientific">Salipaludibacillus aurantiacus</name>
    <dbReference type="NCBI Taxonomy" id="1601833"/>
    <lineage>
        <taxon>Bacteria</taxon>
        <taxon>Bacillati</taxon>
        <taxon>Bacillota</taxon>
        <taxon>Bacilli</taxon>
        <taxon>Bacillales</taxon>
        <taxon>Bacillaceae</taxon>
    </lineage>
</organism>
<name>A0A1H9WD11_9BACI</name>
<reference evidence="2" key="1">
    <citation type="submission" date="2016-10" db="EMBL/GenBank/DDBJ databases">
        <authorList>
            <person name="Varghese N."/>
            <person name="Submissions S."/>
        </authorList>
    </citation>
    <scope>NUCLEOTIDE SEQUENCE [LARGE SCALE GENOMIC DNA]</scope>
    <source>
        <strain evidence="2">S9</strain>
    </source>
</reference>
<dbReference type="OrthoDB" id="2361368at2"/>
<dbReference type="STRING" id="1601833.SAMN05518684_11641"/>
<dbReference type="EMBL" id="FOGT01000016">
    <property type="protein sequence ID" value="SES31826.1"/>
    <property type="molecule type" value="Genomic_DNA"/>
</dbReference>
<accession>A0A1H9WD11</accession>
<evidence type="ECO:0000313" key="1">
    <source>
        <dbReference type="EMBL" id="SES31826.1"/>
    </source>
</evidence>
<dbReference type="AlphaFoldDB" id="A0A1H9WD11"/>
<sequence length="111" mass="13290">MAFGVTRQELVKWKTKAANGQMAFLTHFWYDPRFPQYKTVTKAACTHKETLIQWGQKYGLKEEWIHDRQTFPHFDLMGEWEKRILREEGRESKLVQLEQKLCSGNQQRTTN</sequence>
<evidence type="ECO:0000313" key="2">
    <source>
        <dbReference type="Proteomes" id="UP000198571"/>
    </source>
</evidence>
<keyword evidence="2" id="KW-1185">Reference proteome</keyword>